<keyword evidence="3 8" id="KW-0812">Transmembrane</keyword>
<sequence length="437" mass="50520">MQNQNDFSELSVPKERQAHSFFVFFKVIFIPLAIYILAILAYLGVINFQMKLHTIVMMGVILFVAFIFSRHSALVAYSNFLANTKDYKIRLKEFIIAHLFEISSIKKANAKFEDFFESYTRNFRNDNLANIGQAVFPMLGILGTFISIAISMPSFSSSTANELEKEIAILLNGVATAFYVSIYGIFLALWWMFFEKIGISKFERFYSEQKELSREFFWQENELNANFMKASVGYFKDSHDAFKMVLDDKFVKELSELTNEKFNSLKELCEVEKNIINQSKAELSTNLKMLNESGLKQDEFVKIHSDMLKAVSAFSNAFKDMEIKILTEHAKLGEIFSRNLNATKESQLKFEQTIKGFDKVLREFSYSLMKEQNDALKEFRASLVESATIFKAAYEQEGRSLEREKERESLIAELKKNIDEIDKEANSVIEKIENLVQ</sequence>
<keyword evidence="6" id="KW-0813">Transport</keyword>
<evidence type="ECO:0000256" key="2">
    <source>
        <dbReference type="ARBA" id="ARBA00022475"/>
    </source>
</evidence>
<evidence type="ECO:0000256" key="8">
    <source>
        <dbReference type="SAM" id="Phobius"/>
    </source>
</evidence>
<feature type="domain" description="MotA/TolQ/ExbB proton channel" evidence="9">
    <location>
        <begin position="129"/>
        <end position="205"/>
    </location>
</feature>
<keyword evidence="7" id="KW-0175">Coiled coil</keyword>
<dbReference type="EMBL" id="CP012541">
    <property type="protein sequence ID" value="ALF47932.1"/>
    <property type="molecule type" value="Genomic_DNA"/>
</dbReference>
<evidence type="ECO:0000256" key="6">
    <source>
        <dbReference type="RuleBase" id="RU004057"/>
    </source>
</evidence>
<dbReference type="RefSeq" id="WP_054196892.1">
    <property type="nucleotide sequence ID" value="NZ_CABMKQ010000010.1"/>
</dbReference>
<dbReference type="Proteomes" id="UP000066049">
    <property type="component" value="Chromosome"/>
</dbReference>
<evidence type="ECO:0000256" key="1">
    <source>
        <dbReference type="ARBA" id="ARBA00004429"/>
    </source>
</evidence>
<reference evidence="11" key="1">
    <citation type="submission" date="2015-08" db="EMBL/GenBank/DDBJ databases">
        <title>Comparative genomics of the Campylobacter concisus group.</title>
        <authorList>
            <person name="Miller W.G."/>
            <person name="Yee E."/>
            <person name="Chapman M.H."/>
            <person name="Huynh S."/>
            <person name="Bono J.L."/>
            <person name="On S.L.W."/>
            <person name="St Leger J."/>
            <person name="Foster G."/>
            <person name="Parker C.T."/>
        </authorList>
    </citation>
    <scope>NUCLEOTIDE SEQUENCE [LARGE SCALE GENOMIC DNA]</scope>
    <source>
        <strain evidence="11">ATCC 33237</strain>
    </source>
</reference>
<proteinExistence type="inferred from homology"/>
<dbReference type="GeneID" id="28662946"/>
<feature type="coiled-coil region" evidence="7">
    <location>
        <begin position="404"/>
        <end position="431"/>
    </location>
</feature>
<dbReference type="KEGG" id="ccoc:CCON33237_1270"/>
<dbReference type="GO" id="GO:0005886">
    <property type="term" value="C:plasma membrane"/>
    <property type="evidence" value="ECO:0007669"/>
    <property type="project" value="UniProtKB-SubCell"/>
</dbReference>
<dbReference type="InterPro" id="IPR002898">
    <property type="entry name" value="MotA_ExbB_proton_chnl"/>
</dbReference>
<dbReference type="Pfam" id="PF01618">
    <property type="entry name" value="MotA_ExbB"/>
    <property type="match status" value="1"/>
</dbReference>
<evidence type="ECO:0000313" key="10">
    <source>
        <dbReference type="EMBL" id="ALF47932.1"/>
    </source>
</evidence>
<feature type="transmembrane region" description="Helical" evidence="8">
    <location>
        <begin position="167"/>
        <end position="194"/>
    </location>
</feature>
<dbReference type="GO" id="GO:0015031">
    <property type="term" value="P:protein transport"/>
    <property type="evidence" value="ECO:0007669"/>
    <property type="project" value="UniProtKB-KW"/>
</dbReference>
<evidence type="ECO:0000256" key="7">
    <source>
        <dbReference type="SAM" id="Coils"/>
    </source>
</evidence>
<feature type="transmembrane region" description="Helical" evidence="8">
    <location>
        <begin position="21"/>
        <end position="43"/>
    </location>
</feature>
<comment type="similarity">
    <text evidence="6">Belongs to the exbB/tolQ family.</text>
</comment>
<name>A0A0M3V2L5_9BACT</name>
<evidence type="ECO:0000256" key="3">
    <source>
        <dbReference type="ARBA" id="ARBA00022692"/>
    </source>
</evidence>
<dbReference type="PATRIC" id="fig|199.248.peg.1310"/>
<feature type="transmembrane region" description="Helical" evidence="8">
    <location>
        <begin position="55"/>
        <end position="82"/>
    </location>
</feature>
<evidence type="ECO:0000313" key="11">
    <source>
        <dbReference type="Proteomes" id="UP000066049"/>
    </source>
</evidence>
<keyword evidence="4 8" id="KW-1133">Transmembrane helix</keyword>
<dbReference type="AlphaFoldDB" id="A0A0M3V2L5"/>
<keyword evidence="2" id="KW-1003">Cell membrane</keyword>
<evidence type="ECO:0000256" key="4">
    <source>
        <dbReference type="ARBA" id="ARBA00022989"/>
    </source>
</evidence>
<accession>A0A0M3V2L5</accession>
<protein>
    <submittedName>
        <fullName evidence="10">Putative membrane protein</fullName>
    </submittedName>
</protein>
<evidence type="ECO:0000259" key="9">
    <source>
        <dbReference type="Pfam" id="PF01618"/>
    </source>
</evidence>
<gene>
    <name evidence="10" type="ORF">CCON33237_1270</name>
</gene>
<keyword evidence="5 8" id="KW-0472">Membrane</keyword>
<organism evidence="10 11">
    <name type="scientific">Campylobacter concisus</name>
    <dbReference type="NCBI Taxonomy" id="199"/>
    <lineage>
        <taxon>Bacteria</taxon>
        <taxon>Pseudomonadati</taxon>
        <taxon>Campylobacterota</taxon>
        <taxon>Epsilonproteobacteria</taxon>
        <taxon>Campylobacterales</taxon>
        <taxon>Campylobacteraceae</taxon>
        <taxon>Campylobacter</taxon>
    </lineage>
</organism>
<feature type="transmembrane region" description="Helical" evidence="8">
    <location>
        <begin position="134"/>
        <end position="155"/>
    </location>
</feature>
<keyword evidence="6" id="KW-0653">Protein transport</keyword>
<evidence type="ECO:0000256" key="5">
    <source>
        <dbReference type="ARBA" id="ARBA00023136"/>
    </source>
</evidence>
<comment type="subcellular location">
    <subcellularLocation>
        <location evidence="1">Cell inner membrane</location>
        <topology evidence="1">Multi-pass membrane protein</topology>
    </subcellularLocation>
    <subcellularLocation>
        <location evidence="6">Membrane</location>
        <topology evidence="6">Multi-pass membrane protein</topology>
    </subcellularLocation>
</comment>